<name>A0A9P6TEY8_9BASI</name>
<sequence length="101" mass="10252">MSVKAQPPSKTFQGTATIRLKPKYSTNNLLSYNPGRPSGNTAAQGKTHIGPVGPTSLATSQVTTTYTAGAVGPFGNADRPSSKGNQGGPCTDGNPPVDNGH</sequence>
<proteinExistence type="predicted"/>
<feature type="compositionally biased region" description="Polar residues" evidence="1">
    <location>
        <begin position="56"/>
        <end position="67"/>
    </location>
</feature>
<feature type="non-terminal residue" evidence="2">
    <location>
        <position position="101"/>
    </location>
</feature>
<keyword evidence="3" id="KW-1185">Reference proteome</keyword>
<feature type="region of interest" description="Disordered" evidence="1">
    <location>
        <begin position="27"/>
        <end position="101"/>
    </location>
</feature>
<evidence type="ECO:0000313" key="3">
    <source>
        <dbReference type="Proteomes" id="UP000886653"/>
    </source>
</evidence>
<gene>
    <name evidence="2" type="ORF">CROQUDRAFT_90568</name>
</gene>
<feature type="region of interest" description="Disordered" evidence="1">
    <location>
        <begin position="1"/>
        <end position="20"/>
    </location>
</feature>
<evidence type="ECO:0000256" key="1">
    <source>
        <dbReference type="SAM" id="MobiDB-lite"/>
    </source>
</evidence>
<dbReference type="EMBL" id="MU167239">
    <property type="protein sequence ID" value="KAG0148238.1"/>
    <property type="molecule type" value="Genomic_DNA"/>
</dbReference>
<evidence type="ECO:0000313" key="2">
    <source>
        <dbReference type="EMBL" id="KAG0148238.1"/>
    </source>
</evidence>
<organism evidence="2 3">
    <name type="scientific">Cronartium quercuum f. sp. fusiforme G11</name>
    <dbReference type="NCBI Taxonomy" id="708437"/>
    <lineage>
        <taxon>Eukaryota</taxon>
        <taxon>Fungi</taxon>
        <taxon>Dikarya</taxon>
        <taxon>Basidiomycota</taxon>
        <taxon>Pucciniomycotina</taxon>
        <taxon>Pucciniomycetes</taxon>
        <taxon>Pucciniales</taxon>
        <taxon>Coleosporiaceae</taxon>
        <taxon>Cronartium</taxon>
    </lineage>
</organism>
<comment type="caution">
    <text evidence="2">The sequence shown here is derived from an EMBL/GenBank/DDBJ whole genome shotgun (WGS) entry which is preliminary data.</text>
</comment>
<dbReference type="AlphaFoldDB" id="A0A9P6TEY8"/>
<accession>A0A9P6TEY8</accession>
<protein>
    <submittedName>
        <fullName evidence="2">Uncharacterized protein</fullName>
    </submittedName>
</protein>
<dbReference type="Proteomes" id="UP000886653">
    <property type="component" value="Unassembled WGS sequence"/>
</dbReference>
<reference evidence="2" key="1">
    <citation type="submission" date="2013-11" db="EMBL/GenBank/DDBJ databases">
        <title>Genome sequence of the fusiform rust pathogen reveals effectors for host alternation and coevolution with pine.</title>
        <authorList>
            <consortium name="DOE Joint Genome Institute"/>
            <person name="Smith K."/>
            <person name="Pendleton A."/>
            <person name="Kubisiak T."/>
            <person name="Anderson C."/>
            <person name="Salamov A."/>
            <person name="Aerts A."/>
            <person name="Riley R."/>
            <person name="Clum A."/>
            <person name="Lindquist E."/>
            <person name="Ence D."/>
            <person name="Campbell M."/>
            <person name="Kronenberg Z."/>
            <person name="Feau N."/>
            <person name="Dhillon B."/>
            <person name="Hamelin R."/>
            <person name="Burleigh J."/>
            <person name="Smith J."/>
            <person name="Yandell M."/>
            <person name="Nelson C."/>
            <person name="Grigoriev I."/>
            <person name="Davis J."/>
        </authorList>
    </citation>
    <scope>NUCLEOTIDE SEQUENCE</scope>
    <source>
        <strain evidence="2">G11</strain>
    </source>
</reference>